<evidence type="ECO:0000313" key="1">
    <source>
        <dbReference type="EMBL" id="KKM89299.1"/>
    </source>
</evidence>
<protein>
    <submittedName>
        <fullName evidence="1">Uncharacterized protein</fullName>
    </submittedName>
</protein>
<name>A0A0F9L3B5_9ZZZZ</name>
<dbReference type="EMBL" id="LAZR01006839">
    <property type="protein sequence ID" value="KKM89299.1"/>
    <property type="molecule type" value="Genomic_DNA"/>
</dbReference>
<proteinExistence type="predicted"/>
<dbReference type="AlphaFoldDB" id="A0A0F9L3B5"/>
<comment type="caution">
    <text evidence="1">The sequence shown here is derived from an EMBL/GenBank/DDBJ whole genome shotgun (WGS) entry which is preliminary data.</text>
</comment>
<gene>
    <name evidence="1" type="ORF">LCGC14_1250120</name>
</gene>
<sequence>MLDLRPIIHKMMVFCQETGVGLPVLGIFNIDDGSILIEFSFSNLLRVGFNIETDQQNSGWYVVSNEILGGITACGYI</sequence>
<reference evidence="1" key="1">
    <citation type="journal article" date="2015" name="Nature">
        <title>Complex archaea that bridge the gap between prokaryotes and eukaryotes.</title>
        <authorList>
            <person name="Spang A."/>
            <person name="Saw J.H."/>
            <person name="Jorgensen S.L."/>
            <person name="Zaremba-Niedzwiedzka K."/>
            <person name="Martijn J."/>
            <person name="Lind A.E."/>
            <person name="van Eijk R."/>
            <person name="Schleper C."/>
            <person name="Guy L."/>
            <person name="Ettema T.J."/>
        </authorList>
    </citation>
    <scope>NUCLEOTIDE SEQUENCE</scope>
</reference>
<organism evidence="1">
    <name type="scientific">marine sediment metagenome</name>
    <dbReference type="NCBI Taxonomy" id="412755"/>
    <lineage>
        <taxon>unclassified sequences</taxon>
        <taxon>metagenomes</taxon>
        <taxon>ecological metagenomes</taxon>
    </lineage>
</organism>
<accession>A0A0F9L3B5</accession>